<keyword evidence="3" id="KW-1185">Reference proteome</keyword>
<proteinExistence type="predicted"/>
<name>A0A3L6Q0R4_PANMI</name>
<protein>
    <recommendedName>
        <fullName evidence="4">DUF295 domain-containing protein</fullName>
    </recommendedName>
</protein>
<feature type="region of interest" description="Disordered" evidence="1">
    <location>
        <begin position="1"/>
        <end position="46"/>
    </location>
</feature>
<accession>A0A3L6Q0R4</accession>
<reference evidence="3" key="1">
    <citation type="journal article" date="2019" name="Nat. Commun.">
        <title>The genome of broomcorn millet.</title>
        <authorList>
            <person name="Zou C."/>
            <person name="Miki D."/>
            <person name="Li D."/>
            <person name="Tang Q."/>
            <person name="Xiao L."/>
            <person name="Rajput S."/>
            <person name="Deng P."/>
            <person name="Jia W."/>
            <person name="Huang R."/>
            <person name="Zhang M."/>
            <person name="Sun Y."/>
            <person name="Hu J."/>
            <person name="Fu X."/>
            <person name="Schnable P.S."/>
            <person name="Li F."/>
            <person name="Zhang H."/>
            <person name="Feng B."/>
            <person name="Zhu X."/>
            <person name="Liu R."/>
            <person name="Schnable J.C."/>
            <person name="Zhu J.-K."/>
            <person name="Zhang H."/>
        </authorList>
    </citation>
    <scope>NUCLEOTIDE SEQUENCE [LARGE SCALE GENOMIC DNA]</scope>
</reference>
<dbReference type="EMBL" id="PQIB02000014">
    <property type="protein sequence ID" value="RLM69575.1"/>
    <property type="molecule type" value="Genomic_DNA"/>
</dbReference>
<dbReference type="OrthoDB" id="706376at2759"/>
<gene>
    <name evidence="2" type="ORF">C2845_PM17G05450</name>
</gene>
<evidence type="ECO:0000256" key="1">
    <source>
        <dbReference type="SAM" id="MobiDB-lite"/>
    </source>
</evidence>
<dbReference type="AlphaFoldDB" id="A0A3L6Q0R4"/>
<dbReference type="Proteomes" id="UP000275267">
    <property type="component" value="Unassembled WGS sequence"/>
</dbReference>
<evidence type="ECO:0008006" key="4">
    <source>
        <dbReference type="Google" id="ProtNLM"/>
    </source>
</evidence>
<evidence type="ECO:0000313" key="2">
    <source>
        <dbReference type="EMBL" id="RLM69575.1"/>
    </source>
</evidence>
<evidence type="ECO:0000313" key="3">
    <source>
        <dbReference type="Proteomes" id="UP000275267"/>
    </source>
</evidence>
<sequence length="236" mass="25673">MAAPPPRGHRARYPPAHPVVPRVARRDAQPAEAARAPAPMDAGAPAAPPPAPFSVRLLASSARVCCVLSACRVHHYLAVAPPGSRCFGSHTAVHLRSGFVRQFPRELQCRTDPYVHRMVIHAAALSSWPSDPNYVGAAIVTSWQHPPPGGALAVPPYRRCVALWRRGWHRAYDPVPLGHDAAALDAEDVLFLYDRAGGCFFFLTQGEHIRVCTAGDNMLSTHWDTVLFCPGGRVYD</sequence>
<comment type="caution">
    <text evidence="2">The sequence shown here is derived from an EMBL/GenBank/DDBJ whole genome shotgun (WGS) entry which is preliminary data.</text>
</comment>
<feature type="compositionally biased region" description="Low complexity" evidence="1">
    <location>
        <begin position="30"/>
        <end position="45"/>
    </location>
</feature>
<organism evidence="2 3">
    <name type="scientific">Panicum miliaceum</name>
    <name type="common">Proso millet</name>
    <name type="synonym">Broomcorn millet</name>
    <dbReference type="NCBI Taxonomy" id="4540"/>
    <lineage>
        <taxon>Eukaryota</taxon>
        <taxon>Viridiplantae</taxon>
        <taxon>Streptophyta</taxon>
        <taxon>Embryophyta</taxon>
        <taxon>Tracheophyta</taxon>
        <taxon>Spermatophyta</taxon>
        <taxon>Magnoliopsida</taxon>
        <taxon>Liliopsida</taxon>
        <taxon>Poales</taxon>
        <taxon>Poaceae</taxon>
        <taxon>PACMAD clade</taxon>
        <taxon>Panicoideae</taxon>
        <taxon>Panicodae</taxon>
        <taxon>Paniceae</taxon>
        <taxon>Panicinae</taxon>
        <taxon>Panicum</taxon>
        <taxon>Panicum sect. Panicum</taxon>
    </lineage>
</organism>